<dbReference type="InterPro" id="IPR030393">
    <property type="entry name" value="G_ENGB_dom"/>
</dbReference>
<name>X1IJL0_9ZZZZ</name>
<evidence type="ECO:0000259" key="10">
    <source>
        <dbReference type="PROSITE" id="PS51706"/>
    </source>
</evidence>
<dbReference type="AlphaFoldDB" id="X1IJL0"/>
<dbReference type="Gene3D" id="3.40.50.300">
    <property type="entry name" value="P-loop containing nucleotide triphosphate hydrolases"/>
    <property type="match status" value="1"/>
</dbReference>
<accession>X1IJL0</accession>
<evidence type="ECO:0000256" key="9">
    <source>
        <dbReference type="ARBA" id="ARBA00023306"/>
    </source>
</evidence>
<dbReference type="InterPro" id="IPR027417">
    <property type="entry name" value="P-loop_NTPase"/>
</dbReference>
<feature type="domain" description="EngB-type G" evidence="10">
    <location>
        <begin position="28"/>
        <end position="197"/>
    </location>
</feature>
<organism evidence="11">
    <name type="scientific">marine sediment metagenome</name>
    <dbReference type="NCBI Taxonomy" id="412755"/>
    <lineage>
        <taxon>unclassified sequences</taxon>
        <taxon>metagenomes</taxon>
        <taxon>ecological metagenomes</taxon>
    </lineage>
</organism>
<comment type="similarity">
    <text evidence="2">Belongs to the TRAFAC class TrmE-Era-EngA-EngB-Septin-like GTPase superfamily. EngB GTPase family.</text>
</comment>
<evidence type="ECO:0000256" key="2">
    <source>
        <dbReference type="ARBA" id="ARBA00009638"/>
    </source>
</evidence>
<dbReference type="PANTHER" id="PTHR11649:SF13">
    <property type="entry name" value="ENGB-TYPE G DOMAIN-CONTAINING PROTEIN"/>
    <property type="match status" value="1"/>
</dbReference>
<keyword evidence="8" id="KW-0717">Septation</keyword>
<sequence length="197" mass="22072">VELNRIMKISKAEFAKGVIGDDYGLEDNLPHIAFFGRSNAGKSSVINSLVGKKDLVKTSKMPGKTREANFFRINDSFYFVDFPGYGYAKSSILERNKIIKRIFWYVEFSNVRPKAVFLIIDANVGLTALDRDMIKILEANKHQIVIVANKIDKLAKGAAGKQLSSIRKEARDMPVLGYSAKTNEGKYELTQKIASFV</sequence>
<dbReference type="GO" id="GO:0000917">
    <property type="term" value="P:division septum assembly"/>
    <property type="evidence" value="ECO:0007669"/>
    <property type="project" value="UniProtKB-KW"/>
</dbReference>
<keyword evidence="5" id="KW-0547">Nucleotide-binding</keyword>
<dbReference type="NCBIfam" id="TIGR03598">
    <property type="entry name" value="GTPase_YsxC"/>
    <property type="match status" value="1"/>
</dbReference>
<dbReference type="SUPFAM" id="SSF52540">
    <property type="entry name" value="P-loop containing nucleoside triphosphate hydrolases"/>
    <property type="match status" value="1"/>
</dbReference>
<evidence type="ECO:0000256" key="3">
    <source>
        <dbReference type="ARBA" id="ARBA00022618"/>
    </source>
</evidence>
<dbReference type="HAMAP" id="MF_00321">
    <property type="entry name" value="GTPase_EngB"/>
    <property type="match status" value="1"/>
</dbReference>
<evidence type="ECO:0000256" key="4">
    <source>
        <dbReference type="ARBA" id="ARBA00022723"/>
    </source>
</evidence>
<keyword evidence="4" id="KW-0479">Metal-binding</keyword>
<keyword evidence="7" id="KW-0342">GTP-binding</keyword>
<keyword evidence="6" id="KW-0460">Magnesium</keyword>
<dbReference type="GO" id="GO:0005525">
    <property type="term" value="F:GTP binding"/>
    <property type="evidence" value="ECO:0007669"/>
    <property type="project" value="UniProtKB-KW"/>
</dbReference>
<keyword evidence="9" id="KW-0131">Cell cycle</keyword>
<evidence type="ECO:0000256" key="8">
    <source>
        <dbReference type="ARBA" id="ARBA00023210"/>
    </source>
</evidence>
<dbReference type="EMBL" id="BARU01029386">
    <property type="protein sequence ID" value="GAH66309.1"/>
    <property type="molecule type" value="Genomic_DNA"/>
</dbReference>
<evidence type="ECO:0000256" key="6">
    <source>
        <dbReference type="ARBA" id="ARBA00022842"/>
    </source>
</evidence>
<evidence type="ECO:0000256" key="1">
    <source>
        <dbReference type="ARBA" id="ARBA00001946"/>
    </source>
</evidence>
<comment type="caution">
    <text evidence="11">The sequence shown here is derived from an EMBL/GenBank/DDBJ whole genome shotgun (WGS) entry which is preliminary data.</text>
</comment>
<evidence type="ECO:0000256" key="5">
    <source>
        <dbReference type="ARBA" id="ARBA00022741"/>
    </source>
</evidence>
<reference evidence="11" key="1">
    <citation type="journal article" date="2014" name="Front. Microbiol.">
        <title>High frequency of phylogenetically diverse reductive dehalogenase-homologous genes in deep subseafloor sedimentary metagenomes.</title>
        <authorList>
            <person name="Kawai M."/>
            <person name="Futagami T."/>
            <person name="Toyoda A."/>
            <person name="Takaki Y."/>
            <person name="Nishi S."/>
            <person name="Hori S."/>
            <person name="Arai W."/>
            <person name="Tsubouchi T."/>
            <person name="Morono Y."/>
            <person name="Uchiyama I."/>
            <person name="Ito T."/>
            <person name="Fujiyama A."/>
            <person name="Inagaki F."/>
            <person name="Takami H."/>
        </authorList>
    </citation>
    <scope>NUCLEOTIDE SEQUENCE</scope>
    <source>
        <strain evidence="11">Expedition CK06-06</strain>
    </source>
</reference>
<dbReference type="InterPro" id="IPR019987">
    <property type="entry name" value="GTP-bd_ribosome_bio_YsxC"/>
</dbReference>
<proteinExistence type="inferred from homology"/>
<dbReference type="CDD" id="cd01876">
    <property type="entry name" value="YihA_EngB"/>
    <property type="match status" value="1"/>
</dbReference>
<dbReference type="InterPro" id="IPR006073">
    <property type="entry name" value="GTP-bd"/>
</dbReference>
<feature type="non-terminal residue" evidence="11">
    <location>
        <position position="1"/>
    </location>
</feature>
<dbReference type="PROSITE" id="PS51706">
    <property type="entry name" value="G_ENGB"/>
    <property type="match status" value="1"/>
</dbReference>
<protein>
    <recommendedName>
        <fullName evidence="10">EngB-type G domain-containing protein</fullName>
    </recommendedName>
</protein>
<evidence type="ECO:0000256" key="7">
    <source>
        <dbReference type="ARBA" id="ARBA00023134"/>
    </source>
</evidence>
<dbReference type="PANTHER" id="PTHR11649">
    <property type="entry name" value="MSS1/TRME-RELATED GTP-BINDING PROTEIN"/>
    <property type="match status" value="1"/>
</dbReference>
<comment type="cofactor">
    <cofactor evidence="1">
        <name>Mg(2+)</name>
        <dbReference type="ChEBI" id="CHEBI:18420"/>
    </cofactor>
</comment>
<keyword evidence="3" id="KW-0132">Cell division</keyword>
<gene>
    <name evidence="11" type="ORF">S03H2_46752</name>
</gene>
<dbReference type="GO" id="GO:0046872">
    <property type="term" value="F:metal ion binding"/>
    <property type="evidence" value="ECO:0007669"/>
    <property type="project" value="UniProtKB-KW"/>
</dbReference>
<dbReference type="Pfam" id="PF01926">
    <property type="entry name" value="MMR_HSR1"/>
    <property type="match status" value="1"/>
</dbReference>
<evidence type="ECO:0000313" key="11">
    <source>
        <dbReference type="EMBL" id="GAH66309.1"/>
    </source>
</evidence>